<sequence>MEVLASVIKMGDRKHLILYYSRHSTVCSELFDKISNQKGLIELLGMTVLSIDSPEARQWLIDHRPGIITGVPCLEIDYFNRDMQFIIGFDKIVTYLGL</sequence>
<dbReference type="Proteomes" id="UP000510602">
    <property type="component" value="Segment"/>
</dbReference>
<dbReference type="EMBL" id="MN562489">
    <property type="protein sequence ID" value="QLI60689.1"/>
    <property type="molecule type" value="Genomic_DNA"/>
</dbReference>
<reference evidence="1 2" key="1">
    <citation type="submission" date="2019-10" db="EMBL/GenBank/DDBJ databases">
        <authorList>
            <person name="Kayansamruaj P."/>
        </authorList>
    </citation>
    <scope>NUCLEOTIDE SEQUENCE [LARGE SCALE GENOMIC DNA]</scope>
    <source>
        <strain evidence="1">SDDV_Thai_2019</strain>
    </source>
</reference>
<proteinExistence type="predicted"/>
<evidence type="ECO:0000313" key="2">
    <source>
        <dbReference type="Proteomes" id="UP000510602"/>
    </source>
</evidence>
<name>A0A7D5YFY9_9VIRU</name>
<accession>A0A7D5YFY9</accession>
<evidence type="ECO:0000313" key="1">
    <source>
        <dbReference type="EMBL" id="QLI60689.1"/>
    </source>
</evidence>
<organism evidence="1 2">
    <name type="scientific">Scale drop disease virus</name>
    <dbReference type="NCBI Taxonomy" id="1697349"/>
    <lineage>
        <taxon>Viruses</taxon>
        <taxon>Varidnaviria</taxon>
        <taxon>Bamfordvirae</taxon>
        <taxon>Nucleocytoviricota</taxon>
        <taxon>Megaviricetes</taxon>
        <taxon>Pimascovirales</taxon>
        <taxon>Pimascovirales incertae sedis</taxon>
        <taxon>Iridoviridae</taxon>
        <taxon>Alphairidovirinae</taxon>
        <taxon>Megalocytivirus</taxon>
        <taxon>Megalocytivirus lates1</taxon>
    </lineage>
</organism>
<protein>
    <submittedName>
        <fullName evidence="1">Uncharacterized protein</fullName>
    </submittedName>
</protein>